<gene>
    <name evidence="1" type="ORF">Asulf_01329</name>
</gene>
<dbReference type="AlphaFoldDB" id="N0BM29"/>
<dbReference type="HOGENOM" id="CLU_2257213_0_0_2"/>
<sequence length="103" mass="12429">MRLNLMGRTILPFFFDNKPLPDPHTWKENLMRWAERVGLDPAGLGAKTTRKTWESWLMFYFSERRIEIIQSQGHTLLTAVEHYLNMPFTENDRRMMEKYVHGW</sequence>
<organism evidence="1 2">
    <name type="scientific">Archaeoglobus sulfaticallidus PM70-1</name>
    <dbReference type="NCBI Taxonomy" id="387631"/>
    <lineage>
        <taxon>Archaea</taxon>
        <taxon>Methanobacteriati</taxon>
        <taxon>Methanobacteriota</taxon>
        <taxon>Archaeoglobi</taxon>
        <taxon>Archaeoglobales</taxon>
        <taxon>Archaeoglobaceae</taxon>
        <taxon>Archaeoglobus</taxon>
    </lineage>
</organism>
<evidence type="ECO:0000313" key="1">
    <source>
        <dbReference type="EMBL" id="AGK61320.1"/>
    </source>
</evidence>
<dbReference type="eggNOG" id="arCOG03989">
    <property type="taxonomic scope" value="Archaea"/>
</dbReference>
<protein>
    <submittedName>
        <fullName evidence="1">Uncharacterized protein</fullName>
    </submittedName>
</protein>
<name>N0BM29_9EURY</name>
<evidence type="ECO:0000313" key="2">
    <source>
        <dbReference type="Proteomes" id="UP000013307"/>
    </source>
</evidence>
<keyword evidence="2" id="KW-1185">Reference proteome</keyword>
<accession>N0BM29</accession>
<proteinExistence type="predicted"/>
<dbReference type="EMBL" id="CP005290">
    <property type="protein sequence ID" value="AGK61320.1"/>
    <property type="molecule type" value="Genomic_DNA"/>
</dbReference>
<reference evidence="1 2" key="1">
    <citation type="journal article" date="2013" name="Genome Announc.">
        <title>Complete Genome Sequence of the Thermophilic and Facultatively Chemolithoautotrophic Sulfate Reducer Archaeoglobus sulfaticallidus Strain PM70-1T.</title>
        <authorList>
            <person name="Stokke R."/>
            <person name="Hocking W.P."/>
            <person name="Steinsbu B.O."/>
            <person name="Steen I.H."/>
        </authorList>
    </citation>
    <scope>NUCLEOTIDE SEQUENCE [LARGE SCALE GENOMIC DNA]</scope>
    <source>
        <strain evidence="1">PM70-1</strain>
    </source>
</reference>
<dbReference type="Proteomes" id="UP000013307">
    <property type="component" value="Chromosome"/>
</dbReference>
<dbReference type="KEGG" id="ast:Asulf_01329"/>